<dbReference type="InterPro" id="IPR036302">
    <property type="entry name" value="Pyosin/cloacin_T_dom_sf"/>
</dbReference>
<dbReference type="GO" id="GO:0019835">
    <property type="term" value="P:cytolysis"/>
    <property type="evidence" value="ECO:0007669"/>
    <property type="project" value="InterPro"/>
</dbReference>
<proteinExistence type="inferred from homology"/>
<evidence type="ECO:0000259" key="10">
    <source>
        <dbReference type="SMART" id="SM00507"/>
    </source>
</evidence>
<evidence type="ECO:0000313" key="11">
    <source>
        <dbReference type="EMBL" id="QPH51271.1"/>
    </source>
</evidence>
<keyword evidence="8" id="KW-0175">Coiled coil</keyword>
<dbReference type="CDD" id="cd00085">
    <property type="entry name" value="HNHc"/>
    <property type="match status" value="1"/>
</dbReference>
<dbReference type="Pfam" id="PF21431">
    <property type="entry name" value="Col-Pyo_DNase"/>
    <property type="match status" value="1"/>
</dbReference>
<dbReference type="GO" id="GO:0016787">
    <property type="term" value="F:hydrolase activity"/>
    <property type="evidence" value="ECO:0007669"/>
    <property type="project" value="UniProtKB-KW"/>
</dbReference>
<dbReference type="EMBL" id="CP064946">
    <property type="protein sequence ID" value="QPH51271.1"/>
    <property type="molecule type" value="Genomic_DNA"/>
</dbReference>
<dbReference type="GO" id="GO:0031640">
    <property type="term" value="P:killing of cells of another organism"/>
    <property type="evidence" value="ECO:0007669"/>
    <property type="project" value="UniProtKB-KW"/>
</dbReference>
<feature type="region of interest" description="Disordered" evidence="9">
    <location>
        <begin position="605"/>
        <end position="628"/>
    </location>
</feature>
<dbReference type="GO" id="GO:0042742">
    <property type="term" value="P:defense response to bacterium"/>
    <property type="evidence" value="ECO:0007669"/>
    <property type="project" value="UniProtKB-KW"/>
</dbReference>
<keyword evidence="2" id="KW-0929">Antimicrobial</keyword>
<feature type="coiled-coil region" evidence="8">
    <location>
        <begin position="220"/>
        <end position="374"/>
    </location>
</feature>
<evidence type="ECO:0000256" key="4">
    <source>
        <dbReference type="ARBA" id="ARBA00022759"/>
    </source>
</evidence>
<evidence type="ECO:0000256" key="2">
    <source>
        <dbReference type="ARBA" id="ARBA00022529"/>
    </source>
</evidence>
<dbReference type="SMART" id="SM00507">
    <property type="entry name" value="HNHc"/>
    <property type="match status" value="1"/>
</dbReference>
<dbReference type="GO" id="GO:0005102">
    <property type="term" value="F:signaling receptor binding"/>
    <property type="evidence" value="ECO:0007669"/>
    <property type="project" value="InterPro"/>
</dbReference>
<reference evidence="11 12" key="1">
    <citation type="submission" date="2020-11" db="EMBL/GenBank/DDBJ databases">
        <title>Pseudomonas fulva producing VIM-24.</title>
        <authorList>
            <person name="Liu S."/>
        </authorList>
    </citation>
    <scope>NUCLEOTIDE SEQUENCE [LARGE SCALE GENOMIC DNA]</scope>
    <source>
        <strain evidence="11 12">ZDHY414</strain>
    </source>
</reference>
<dbReference type="InterPro" id="IPR003060">
    <property type="entry name" value="Pyocin_killer"/>
</dbReference>
<comment type="similarity">
    <text evidence="1">Belongs to the colicin/pyosin nuclease family.</text>
</comment>
<sequence length="733" mass="80809">MMTRIYDPGVFTEKGEAFANELYSRLNRSADGSYRLHLKASALAVHAADLAPLAAALDRIELEEPGIDLPEVVTRRLGQIHVERAIQFDGLPSFLQHEIVSTVGLEGQQLTDNLAAHLAAAHALIAAKRQAIPAFSSSNPKITSPLSKPQTEALQHLVDEQRNRRAGPLWKDYHLAMSLTESIRFLERYASATQNLLERTQVAEQLLARHAIEQSALLEAQAAAAQAARQQAAADQAAQQQAEAEAARRKAQADLRAKEQAFIHKWVPGELQAIERPREERLAKKAQRKVLAERKAREAAEKAEMLRLRREQAQQAKEAARAARAAQRVEAERKVKEALAERQAKKAARKLAAERRADKARQQAEAMRKQQEERVRRTYAYPARDAASLPLVLPIGSASFGNLSTAYAGLQAAIRTAIASVLATGTTALVATMSLAWPSNLGNSDRQYLIGIPLRDLVPPEGPDLEALSLSLPQLDLPYLLSGSEEGTDLKLHITAGRASVPVRAARWDSARGVYIVALENPQRTLTWTPASPPGAELGGPTGLPQVPEGIIVYTGSSLNPVTPEAESYPALDLLDQERLIVTFPADSGLPPLLVVLKSPRYESGTSVGTGAVPSETWRQDARRPEGAPVPAQIADKLRGREFKSFDAFRRRFWKEIANDPDLSKHFSPQELRRMRKHGYSPRVDKQDEYKSKRSYELHHVIPISQNGGVYDMNNIVILTPLIHNSIHYGKRP</sequence>
<evidence type="ECO:0000256" key="6">
    <source>
        <dbReference type="ARBA" id="ARBA00023022"/>
    </source>
</evidence>
<organism evidence="11 12">
    <name type="scientific">Pseudomonas fulva</name>
    <dbReference type="NCBI Taxonomy" id="47880"/>
    <lineage>
        <taxon>Bacteria</taxon>
        <taxon>Pseudomonadati</taxon>
        <taxon>Pseudomonadota</taxon>
        <taxon>Gammaproteobacteria</taxon>
        <taxon>Pseudomonadales</taxon>
        <taxon>Pseudomonadaceae</taxon>
        <taxon>Pseudomonas</taxon>
    </lineage>
</organism>
<keyword evidence="4" id="KW-0255">Endonuclease</keyword>
<evidence type="ECO:0000256" key="1">
    <source>
        <dbReference type="ARBA" id="ARBA00006811"/>
    </source>
</evidence>
<keyword evidence="7" id="KW-0078">Bacteriocin</keyword>
<keyword evidence="5" id="KW-0378">Hydrolase</keyword>
<dbReference type="Gene3D" id="3.90.540.10">
    <property type="entry name" value="Colicin/pyocin, DNase domain"/>
    <property type="match status" value="1"/>
</dbReference>
<dbReference type="InterPro" id="IPR037146">
    <property type="entry name" value="Colicin/pyocin_DNase_dom_sf"/>
</dbReference>
<evidence type="ECO:0000256" key="3">
    <source>
        <dbReference type="ARBA" id="ARBA00022722"/>
    </source>
</evidence>
<keyword evidence="6" id="KW-0044">Antibiotic</keyword>
<dbReference type="Pfam" id="PF06958">
    <property type="entry name" value="Pyocin_S"/>
    <property type="match status" value="1"/>
</dbReference>
<evidence type="ECO:0000256" key="5">
    <source>
        <dbReference type="ARBA" id="ARBA00022801"/>
    </source>
</evidence>
<evidence type="ECO:0000313" key="12">
    <source>
        <dbReference type="Proteomes" id="UP000594430"/>
    </source>
</evidence>
<evidence type="ECO:0000256" key="8">
    <source>
        <dbReference type="SAM" id="Coils"/>
    </source>
</evidence>
<accession>A0A7S9LLI7</accession>
<dbReference type="InterPro" id="IPR016128">
    <property type="entry name" value="Pyosin/cloacin_T_dom"/>
</dbReference>
<dbReference type="SUPFAM" id="SSF54060">
    <property type="entry name" value="His-Me finger endonucleases"/>
    <property type="match status" value="1"/>
</dbReference>
<name>A0A7S9LLI7_9PSED</name>
<protein>
    <submittedName>
        <fullName evidence="11">S-type pyocin domain-containing protein</fullName>
    </submittedName>
</protein>
<evidence type="ECO:0000256" key="9">
    <source>
        <dbReference type="SAM" id="MobiDB-lite"/>
    </source>
</evidence>
<dbReference type="AlphaFoldDB" id="A0A7S9LLI7"/>
<dbReference type="GO" id="GO:0004519">
    <property type="term" value="F:endonuclease activity"/>
    <property type="evidence" value="ECO:0007669"/>
    <property type="project" value="UniProtKB-KW"/>
</dbReference>
<feature type="domain" description="HNH nuclease" evidence="10">
    <location>
        <begin position="671"/>
        <end position="725"/>
    </location>
</feature>
<keyword evidence="3" id="KW-0540">Nuclease</keyword>
<dbReference type="InterPro" id="IPR003615">
    <property type="entry name" value="HNH_nuc"/>
</dbReference>
<dbReference type="Proteomes" id="UP000594430">
    <property type="component" value="Chromosome"/>
</dbReference>
<dbReference type="InterPro" id="IPR044925">
    <property type="entry name" value="His-Me_finger_sf"/>
</dbReference>
<dbReference type="SUPFAM" id="SSF69369">
    <property type="entry name" value="Cloacin translocation domain"/>
    <property type="match status" value="1"/>
</dbReference>
<dbReference type="PRINTS" id="PR01300">
    <property type="entry name" value="PYOCINKILLER"/>
</dbReference>
<evidence type="ECO:0000256" key="7">
    <source>
        <dbReference type="ARBA" id="ARBA00023048"/>
    </source>
</evidence>
<gene>
    <name evidence="11" type="ORF">IZU98_04595</name>
</gene>